<dbReference type="Proteomes" id="UP000267159">
    <property type="component" value="Unassembled WGS sequence"/>
</dbReference>
<gene>
    <name evidence="3" type="ORF">D7Y07_19920</name>
    <name evidence="4" type="ORF">E4T97_21325</name>
    <name evidence="5" type="ORF">E5356_19470</name>
    <name evidence="2" type="ORF">IMSAGC001_03613</name>
</gene>
<reference evidence="5 8" key="3">
    <citation type="submission" date="2019-04" db="EMBL/GenBank/DDBJ databases">
        <title>Microbes associate with the intestines of laboratory mice.</title>
        <authorList>
            <person name="Navarre W."/>
            <person name="Wong E."/>
            <person name="Huang K."/>
            <person name="Tropini C."/>
            <person name="Ng K."/>
            <person name="Yu B."/>
        </authorList>
    </citation>
    <scope>NUCLEOTIDE SEQUENCE [LARGE SCALE GENOMIC DNA]</scope>
    <source>
        <strain evidence="5 8">NM70_E10</strain>
    </source>
</reference>
<evidence type="ECO:0000313" key="9">
    <source>
        <dbReference type="Proteomes" id="UP000491181"/>
    </source>
</evidence>
<evidence type="ECO:0000313" key="3">
    <source>
        <dbReference type="EMBL" id="RLT78319.1"/>
    </source>
</evidence>
<comment type="caution">
    <text evidence="3">The sequence shown here is derived from an EMBL/GenBank/DDBJ whole genome shotgun (WGS) entry which is preliminary data.</text>
</comment>
<dbReference type="AlphaFoldDB" id="A0A3L7YWV0"/>
<dbReference type="Proteomes" id="UP000491181">
    <property type="component" value="Unassembled WGS sequence"/>
</dbReference>
<evidence type="ECO:0000313" key="8">
    <source>
        <dbReference type="Proteomes" id="UP000305751"/>
    </source>
</evidence>
<reference evidence="4 7" key="2">
    <citation type="submission" date="2019-03" db="EMBL/GenBank/DDBJ databases">
        <title>Diversity of the mouse oral microbiome.</title>
        <authorList>
            <person name="Joseph S."/>
            <person name="Aduse-Opoku J."/>
            <person name="Curtis M."/>
            <person name="Wade W."/>
            <person name="Hashim A."/>
        </authorList>
    </citation>
    <scope>NUCLEOTIDE SEQUENCE [LARGE SCALE GENOMIC DNA]</scope>
    <source>
        <strain evidence="4 7">P2318</strain>
    </source>
</reference>
<evidence type="ECO:0000313" key="4">
    <source>
        <dbReference type="EMBL" id="TFU44758.1"/>
    </source>
</evidence>
<protein>
    <recommendedName>
        <fullName evidence="10">Adhesin domain-containing protein</fullName>
    </recommendedName>
</protein>
<dbReference type="EMBL" id="BLLS01000165">
    <property type="protein sequence ID" value="GFH88172.1"/>
    <property type="molecule type" value="Genomic_DNA"/>
</dbReference>
<evidence type="ECO:0000313" key="2">
    <source>
        <dbReference type="EMBL" id="GFH88172.1"/>
    </source>
</evidence>
<organism evidence="3 6">
    <name type="scientific">Bacteroides acidifaciens</name>
    <dbReference type="NCBI Taxonomy" id="85831"/>
    <lineage>
        <taxon>Bacteria</taxon>
        <taxon>Pseudomonadati</taxon>
        <taxon>Bacteroidota</taxon>
        <taxon>Bacteroidia</taxon>
        <taxon>Bacteroidales</taxon>
        <taxon>Bacteroidaceae</taxon>
        <taxon>Bacteroides</taxon>
    </lineage>
</organism>
<dbReference type="Proteomes" id="UP000298073">
    <property type="component" value="Unassembled WGS sequence"/>
</dbReference>
<keyword evidence="1" id="KW-1133">Transmembrane helix</keyword>
<name>A0A3L7YWV0_9BACE</name>
<dbReference type="Proteomes" id="UP000305751">
    <property type="component" value="Unassembled WGS sequence"/>
</dbReference>
<evidence type="ECO:0000256" key="1">
    <source>
        <dbReference type="SAM" id="Phobius"/>
    </source>
</evidence>
<keyword evidence="1" id="KW-0472">Membrane</keyword>
<evidence type="ECO:0000313" key="5">
    <source>
        <dbReference type="EMBL" id="TGX96580.1"/>
    </source>
</evidence>
<evidence type="ECO:0008006" key="10">
    <source>
        <dbReference type="Google" id="ProtNLM"/>
    </source>
</evidence>
<dbReference type="EMBL" id="SRZA01000113">
    <property type="protein sequence ID" value="TGX96580.1"/>
    <property type="molecule type" value="Genomic_DNA"/>
</dbReference>
<reference evidence="2 9" key="4">
    <citation type="journal article" date="2020" name="Microbiome">
        <title>Single-cell genomics of uncultured bacteria reveals dietary fiber responders in the mouse gut microbiota.</title>
        <authorList>
            <person name="Chijiiwa R."/>
            <person name="Hosokawa M."/>
            <person name="Kogawa M."/>
            <person name="Nishikawa Y."/>
            <person name="Ide K."/>
            <person name="Sakanashi C."/>
            <person name="Takahashi K."/>
            <person name="Takeyama H."/>
        </authorList>
    </citation>
    <scope>NUCLEOTIDE SEQUENCE [LARGE SCALE GENOMIC DNA]</scope>
    <source>
        <strain evidence="2">IMSAGC_001</strain>
    </source>
</reference>
<evidence type="ECO:0000313" key="7">
    <source>
        <dbReference type="Proteomes" id="UP000298073"/>
    </source>
</evidence>
<feature type="transmembrane region" description="Helical" evidence="1">
    <location>
        <begin position="6"/>
        <end position="28"/>
    </location>
</feature>
<evidence type="ECO:0000313" key="6">
    <source>
        <dbReference type="Proteomes" id="UP000267159"/>
    </source>
</evidence>
<sequence>MKRTTYILIGLIVSGLVVIVTFIVLISVSGQSHQSNGFFVGGDERVEMNLNNVHTVKMFINKDKDSENRWAYVNGDVTVTSPSTAGERKIVYPKNQYLKVSQVNDTLLMELDLSNGNIPAKFRDRGNIYATGMDVQLSVDSLNSLLFYANGLKMNLKKVKMDSLFIYALHQEVLLDSCQFRSFSVDGKDLRFKAKDGKIENFYLNLNSIWRWNFENCEIGTEYLRGSNSHRNSLQVGECKRVVWTPLNEKAQLQVTFRERAEIIVNPK</sequence>
<reference evidence="3 6" key="1">
    <citation type="submission" date="2018-09" db="EMBL/GenBank/DDBJ databases">
        <title>Murine metabolic-syndrome-specific gut microbial biobank.</title>
        <authorList>
            <person name="Liu C."/>
        </authorList>
    </citation>
    <scope>NUCLEOTIDE SEQUENCE [LARGE SCALE GENOMIC DNA]</scope>
    <source>
        <strain evidence="3 6">0.1X-D8-26</strain>
    </source>
</reference>
<dbReference type="EMBL" id="RAZM01000126">
    <property type="protein sequence ID" value="RLT78319.1"/>
    <property type="molecule type" value="Genomic_DNA"/>
</dbReference>
<keyword evidence="1" id="KW-0812">Transmembrane</keyword>
<keyword evidence="8" id="KW-1185">Reference proteome</keyword>
<accession>A0A3L7YWV0</accession>
<dbReference type="RefSeq" id="WP_121767467.1">
    <property type="nucleotide sequence ID" value="NZ_BLLS01000165.1"/>
</dbReference>
<proteinExistence type="predicted"/>
<dbReference type="OrthoDB" id="1036353at2"/>
<dbReference type="STRING" id="1235814.GCA_000613385_00339"/>
<dbReference type="EMBL" id="SPPV01000100">
    <property type="protein sequence ID" value="TFU44758.1"/>
    <property type="molecule type" value="Genomic_DNA"/>
</dbReference>